<organism evidence="15 16">
    <name type="scientific">Scleroderma citrinum Foug A</name>
    <dbReference type="NCBI Taxonomy" id="1036808"/>
    <lineage>
        <taxon>Eukaryota</taxon>
        <taxon>Fungi</taxon>
        <taxon>Dikarya</taxon>
        <taxon>Basidiomycota</taxon>
        <taxon>Agaricomycotina</taxon>
        <taxon>Agaricomycetes</taxon>
        <taxon>Agaricomycetidae</taxon>
        <taxon>Boletales</taxon>
        <taxon>Sclerodermatineae</taxon>
        <taxon>Sclerodermataceae</taxon>
        <taxon>Scleroderma</taxon>
    </lineage>
</organism>
<evidence type="ECO:0000256" key="3">
    <source>
        <dbReference type="ARBA" id="ARBA00018693"/>
    </source>
</evidence>
<reference evidence="15 16" key="1">
    <citation type="submission" date="2014-04" db="EMBL/GenBank/DDBJ databases">
        <authorList>
            <consortium name="DOE Joint Genome Institute"/>
            <person name="Kuo A."/>
            <person name="Kohler A."/>
            <person name="Nagy L.G."/>
            <person name="Floudas D."/>
            <person name="Copeland A."/>
            <person name="Barry K.W."/>
            <person name="Cichocki N."/>
            <person name="Veneault-Fourrey C."/>
            <person name="LaButti K."/>
            <person name="Lindquist E.A."/>
            <person name="Lipzen A."/>
            <person name="Lundell T."/>
            <person name="Morin E."/>
            <person name="Murat C."/>
            <person name="Sun H."/>
            <person name="Tunlid A."/>
            <person name="Henrissat B."/>
            <person name="Grigoriev I.V."/>
            <person name="Hibbett D.S."/>
            <person name="Martin F."/>
            <person name="Nordberg H.P."/>
            <person name="Cantor M.N."/>
            <person name="Hua S.X."/>
        </authorList>
    </citation>
    <scope>NUCLEOTIDE SEQUENCE [LARGE SCALE GENOMIC DNA]</scope>
    <source>
        <strain evidence="15 16">Foug A</strain>
    </source>
</reference>
<dbReference type="GO" id="GO:0005524">
    <property type="term" value="F:ATP binding"/>
    <property type="evidence" value="ECO:0007669"/>
    <property type="project" value="UniProtKB-KW"/>
</dbReference>
<dbReference type="GO" id="GO:0000796">
    <property type="term" value="C:condensin complex"/>
    <property type="evidence" value="ECO:0007669"/>
    <property type="project" value="TreeGrafter"/>
</dbReference>
<feature type="region of interest" description="Disordered" evidence="13">
    <location>
        <begin position="1"/>
        <end position="339"/>
    </location>
</feature>
<evidence type="ECO:0000256" key="8">
    <source>
        <dbReference type="ARBA" id="ARBA00023054"/>
    </source>
</evidence>
<feature type="compositionally biased region" description="Acidic residues" evidence="13">
    <location>
        <begin position="152"/>
        <end position="161"/>
    </location>
</feature>
<feature type="coiled-coil region" evidence="12">
    <location>
        <begin position="1045"/>
        <end position="1307"/>
    </location>
</feature>
<dbReference type="SUPFAM" id="SSF52540">
    <property type="entry name" value="P-loop containing nucleoside triphosphate hydrolases"/>
    <property type="match status" value="1"/>
</dbReference>
<feature type="compositionally biased region" description="Low complexity" evidence="13">
    <location>
        <begin position="173"/>
        <end position="184"/>
    </location>
</feature>
<keyword evidence="8 12" id="KW-0175">Coiled coil</keyword>
<dbReference type="Gene3D" id="1.20.1060.20">
    <property type="match status" value="1"/>
</dbReference>
<feature type="domain" description="SMC hinge" evidence="14">
    <location>
        <begin position="882"/>
        <end position="996"/>
    </location>
</feature>
<reference evidence="16" key="2">
    <citation type="submission" date="2015-01" db="EMBL/GenBank/DDBJ databases">
        <title>Evolutionary Origins and Diversification of the Mycorrhizal Mutualists.</title>
        <authorList>
            <consortium name="DOE Joint Genome Institute"/>
            <consortium name="Mycorrhizal Genomics Consortium"/>
            <person name="Kohler A."/>
            <person name="Kuo A."/>
            <person name="Nagy L.G."/>
            <person name="Floudas D."/>
            <person name="Copeland A."/>
            <person name="Barry K.W."/>
            <person name="Cichocki N."/>
            <person name="Veneault-Fourrey C."/>
            <person name="LaButti K."/>
            <person name="Lindquist E.A."/>
            <person name="Lipzen A."/>
            <person name="Lundell T."/>
            <person name="Morin E."/>
            <person name="Murat C."/>
            <person name="Riley R."/>
            <person name="Ohm R."/>
            <person name="Sun H."/>
            <person name="Tunlid A."/>
            <person name="Henrissat B."/>
            <person name="Grigoriev I.V."/>
            <person name="Hibbett D.S."/>
            <person name="Martin F."/>
        </authorList>
    </citation>
    <scope>NUCLEOTIDE SEQUENCE [LARGE SCALE GENOMIC DNA]</scope>
    <source>
        <strain evidence="16">Foug A</strain>
    </source>
</reference>
<feature type="region of interest" description="Disordered" evidence="13">
    <location>
        <begin position="670"/>
        <end position="698"/>
    </location>
</feature>
<dbReference type="Pfam" id="PF02463">
    <property type="entry name" value="SMC_N"/>
    <property type="match status" value="1"/>
</dbReference>
<evidence type="ECO:0000256" key="5">
    <source>
        <dbReference type="ARBA" id="ARBA00022741"/>
    </source>
</evidence>
<feature type="compositionally biased region" description="Acidic residues" evidence="13">
    <location>
        <begin position="1317"/>
        <end position="1330"/>
    </location>
</feature>
<dbReference type="InterPro" id="IPR010935">
    <property type="entry name" value="SMC_hinge"/>
</dbReference>
<evidence type="ECO:0000259" key="14">
    <source>
        <dbReference type="SMART" id="SM00968"/>
    </source>
</evidence>
<proteinExistence type="inferred from homology"/>
<feature type="coiled-coil region" evidence="12">
    <location>
        <begin position="768"/>
        <end position="858"/>
    </location>
</feature>
<dbReference type="InterPro" id="IPR027417">
    <property type="entry name" value="P-loop_NTPase"/>
</dbReference>
<dbReference type="Gene3D" id="3.30.70.1620">
    <property type="match status" value="1"/>
</dbReference>
<dbReference type="InParanoid" id="A0A0C3E1C6"/>
<evidence type="ECO:0000313" key="15">
    <source>
        <dbReference type="EMBL" id="KIM62324.1"/>
    </source>
</evidence>
<keyword evidence="16" id="KW-1185">Reference proteome</keyword>
<evidence type="ECO:0000256" key="6">
    <source>
        <dbReference type="ARBA" id="ARBA00022776"/>
    </source>
</evidence>
<protein>
    <recommendedName>
        <fullName evidence="3">Structural maintenance of chromosomes protein 4</fullName>
    </recommendedName>
</protein>
<feature type="coiled-coil region" evidence="12">
    <location>
        <begin position="1399"/>
        <end position="1436"/>
    </location>
</feature>
<feature type="compositionally biased region" description="Low complexity" evidence="13">
    <location>
        <begin position="49"/>
        <end position="59"/>
    </location>
</feature>
<dbReference type="PANTHER" id="PTHR18937">
    <property type="entry name" value="STRUCTURAL MAINTENANCE OF CHROMOSOMES SMC FAMILY MEMBER"/>
    <property type="match status" value="1"/>
</dbReference>
<keyword evidence="10" id="KW-0539">Nucleus</keyword>
<dbReference type="Gene3D" id="3.40.50.300">
    <property type="entry name" value="P-loop containing nucleotide triphosphate hydrolases"/>
    <property type="match status" value="2"/>
</dbReference>
<accession>A0A0C3E1C6</accession>
<dbReference type="SMART" id="SM00968">
    <property type="entry name" value="SMC_hinge"/>
    <property type="match status" value="1"/>
</dbReference>
<sequence length="1598" mass="178213">MPPRRSSRTRASVEPASVAAPASSGSKRKRGQPAASDETEDKPEKENVSKSGAKPPSSSRARRPPRTSSVGAPSRASGSLRTSGRGRLQEVEEEEQERDEEGEDAQEESDAPRARKKSRKSAEQDEGAGEEDEPPKKAGRAGRTRGTRAPAEAEEVREEEEAKPASRARRSSAKPQSSSKTSTRSGRKPVRVESDVEEEASVSGDTLPVPKGRKPAPGRARKGSDQAPAPSEEPVAQQSAVGEEDSAPAPHPRKPFPTTPIRIPSQPIPDGDDGDGLDGFDTSFKGSPLRAKRRDTKQNSSPSQSTKRAVPIIEDEEEHSLLEPRQPKLKPQSQMPLPPPEELGVQKSRLVIHKMALVNFKSYAGRQEIGPFHKSFSSIVGPNGSGKSNTIDALLFVFGYRASKMRQGKLSELIHNSARYPELDECSVEVHFRDIIDLPGPDAYKAILGSQLVVARTAFKNNASKYTINGRTSSFTEVQTLLKGRGIDLDHKRFLILQGEVESIAQMKPKAQNDHEDGLLEYLEDIIGTSAYKTPIEEALVAMETLSEERTEKMNRLRIVEREKNALEAQRREALDYLRLYNDAIRAKSRLWQWYVYKCLDNEKKLNGQIERCEKELAAEQEQNKDDITHLEMLEEHFIERQGAYEEVKAAAELAVKDQAAREKQVVSLEERRKHASSKAKKLKKTLQDDESAHSEAQRTIKECASKIEKKQTEVEDREAELRKEEDVLEDIRDSLKDKTQVFHDQIEVKQKELQPWTAKINAKKASIDVATSERDTLVKKAADLKEAVKNAQDDLQAKQIAQEEKLNELQALKDKRIAMRSELQGHSKKYEDAKACVQELRSKASSLRQRADEAKASQAASTSQNKVLDHLTRLKQTGRIEGFHGKLGQLGTIPDKYDVAVSTACGALSNMVVDTVEQAQACINSLRAQNVGRANFMVLEKLAVDKMNERVVTPEGVPRLFDLITPKDPKFLPAFYKGLGNTLVVPDLDQANRIAFGSAKRWRVVTLAGQLIDSSGTMSGGGNHVARGGMSSRLAPELVRPEVLRAWEQESDEAGRALDEAQKQLRGLEAEAERLTQQGPQLDIDIEKVTLDINNGRKRLEEAERRVRDLQAQSKPDARDMGRITALEGEISSCTRELEQLQSKSGSIESAIKDLEKKILDIGGSRLLKQKSTVDGIKLHINLANDEITKTEVAKAKAEKDVVKLASAIESNTKAVQEVDEELDQLKQQLAEVAEYLEELKEKVEAAQAAAENSKDDLENLKRKLEVKREEIKDFRKKEMELTQKLNEVKKEAAQNEESLGHWQAEHDKLQLEEIDDDEDEGAEGDAEGAEPKEPQVKQESGQPVLPPSKKARERQSSTELYIYTEPELMQFHKRDLVANAELLDEKVKSAKPNLSVLKDYKKREEEFLRRAKDLEQITEARDAQKQTYDGLRKKRLDEFMAGFNLISLKLKEMYQMITLGGNAELELVDSMDPFSEGIIFSVMPPKKSWKNISNLSGGEKTLSSLALVFALHVFKPTPLYFMDEIDAALDFRNVSIVANYIKDRTKNAQFIIISLRNDMFELSHRLIGIYKTANATQSIAIDNHALAVAKPSAAAA</sequence>
<dbReference type="FunFam" id="3.40.50.300:FF:000585">
    <property type="entry name" value="Structural maintenance of chromosomes 4"/>
    <property type="match status" value="1"/>
</dbReference>
<gene>
    <name evidence="15" type="ORF">SCLCIDRAFT_1215188</name>
</gene>
<feature type="compositionally biased region" description="Basic and acidic residues" evidence="13">
    <location>
        <begin position="686"/>
        <end position="698"/>
    </location>
</feature>
<dbReference type="Pfam" id="PF06470">
    <property type="entry name" value="SMC_hinge"/>
    <property type="match status" value="1"/>
</dbReference>
<feature type="compositionally biased region" description="Polar residues" evidence="13">
    <location>
        <begin position="298"/>
        <end position="307"/>
    </location>
</feature>
<dbReference type="STRING" id="1036808.A0A0C3E1C6"/>
<feature type="compositionally biased region" description="Acidic residues" evidence="13">
    <location>
        <begin position="124"/>
        <end position="133"/>
    </location>
</feature>
<dbReference type="PANTHER" id="PTHR18937:SF172">
    <property type="entry name" value="STRUCTURAL MAINTENANCE OF CHROMOSOMES PROTEIN"/>
    <property type="match status" value="1"/>
</dbReference>
<keyword evidence="4" id="KW-0132">Cell division</keyword>
<name>A0A0C3E1C6_9AGAM</name>
<keyword evidence="5" id="KW-0547">Nucleotide-binding</keyword>
<evidence type="ECO:0000256" key="9">
    <source>
        <dbReference type="ARBA" id="ARBA00023067"/>
    </source>
</evidence>
<dbReference type="FunFam" id="3.40.50.300:FF:000481">
    <property type="entry name" value="Structural maintenance of chromosomes 4"/>
    <property type="match status" value="1"/>
</dbReference>
<feature type="compositionally biased region" description="Basic residues" evidence="13">
    <location>
        <begin position="211"/>
        <end position="221"/>
    </location>
</feature>
<evidence type="ECO:0000256" key="12">
    <source>
        <dbReference type="SAM" id="Coils"/>
    </source>
</evidence>
<feature type="compositionally biased region" description="Basic residues" evidence="13">
    <location>
        <begin position="674"/>
        <end position="685"/>
    </location>
</feature>
<dbReference type="GO" id="GO:0005634">
    <property type="term" value="C:nucleus"/>
    <property type="evidence" value="ECO:0007669"/>
    <property type="project" value="UniProtKB-SubCell"/>
</dbReference>
<keyword evidence="6" id="KW-0498">Mitosis</keyword>
<comment type="subcellular location">
    <subcellularLocation>
        <location evidence="1">Nucleus</location>
    </subcellularLocation>
</comment>
<evidence type="ECO:0000256" key="1">
    <source>
        <dbReference type="ARBA" id="ARBA00004123"/>
    </source>
</evidence>
<evidence type="ECO:0000256" key="2">
    <source>
        <dbReference type="ARBA" id="ARBA00006005"/>
    </source>
</evidence>
<evidence type="ECO:0000313" key="16">
    <source>
        <dbReference type="Proteomes" id="UP000053989"/>
    </source>
</evidence>
<keyword evidence="11" id="KW-0131">Cell cycle</keyword>
<dbReference type="InterPro" id="IPR036277">
    <property type="entry name" value="SMC_hinge_sf"/>
</dbReference>
<feature type="compositionally biased region" description="Basic residues" evidence="13">
    <location>
        <begin position="137"/>
        <end position="146"/>
    </location>
</feature>
<keyword evidence="9" id="KW-0226">DNA condensation</keyword>
<evidence type="ECO:0000256" key="4">
    <source>
        <dbReference type="ARBA" id="ARBA00022618"/>
    </source>
</evidence>
<dbReference type="Proteomes" id="UP000053989">
    <property type="component" value="Unassembled WGS sequence"/>
</dbReference>
<feature type="coiled-coil region" evidence="12">
    <location>
        <begin position="536"/>
        <end position="577"/>
    </location>
</feature>
<dbReference type="SUPFAM" id="SSF75553">
    <property type="entry name" value="Smc hinge domain"/>
    <property type="match status" value="1"/>
</dbReference>
<feature type="compositionally biased region" description="Acidic residues" evidence="13">
    <location>
        <begin position="91"/>
        <end position="109"/>
    </location>
</feature>
<dbReference type="FunCoup" id="A0A0C3E1C6">
    <property type="interactions" value="427"/>
</dbReference>
<feature type="compositionally biased region" description="Low complexity" evidence="13">
    <location>
        <begin position="12"/>
        <end position="25"/>
    </location>
</feature>
<dbReference type="HOGENOM" id="CLU_001042_4_1_1"/>
<evidence type="ECO:0000256" key="11">
    <source>
        <dbReference type="ARBA" id="ARBA00023306"/>
    </source>
</evidence>
<dbReference type="GO" id="GO:0007076">
    <property type="term" value="P:mitotic chromosome condensation"/>
    <property type="evidence" value="ECO:0007669"/>
    <property type="project" value="UniProtKB-ARBA"/>
</dbReference>
<dbReference type="GO" id="GO:0051301">
    <property type="term" value="P:cell division"/>
    <property type="evidence" value="ECO:0007669"/>
    <property type="project" value="UniProtKB-KW"/>
</dbReference>
<keyword evidence="7" id="KW-0067">ATP-binding</keyword>
<comment type="similarity">
    <text evidence="2">Belongs to the SMC family. SMC4 subfamily.</text>
</comment>
<dbReference type="EMBL" id="KN822043">
    <property type="protein sequence ID" value="KIM62324.1"/>
    <property type="molecule type" value="Genomic_DNA"/>
</dbReference>
<feature type="region of interest" description="Disordered" evidence="13">
    <location>
        <begin position="1317"/>
        <end position="1358"/>
    </location>
</feature>
<dbReference type="SUPFAM" id="SSF57997">
    <property type="entry name" value="Tropomyosin"/>
    <property type="match status" value="1"/>
</dbReference>
<evidence type="ECO:0000256" key="7">
    <source>
        <dbReference type="ARBA" id="ARBA00022840"/>
    </source>
</evidence>
<evidence type="ECO:0000256" key="10">
    <source>
        <dbReference type="ARBA" id="ARBA00023242"/>
    </source>
</evidence>
<dbReference type="InterPro" id="IPR003395">
    <property type="entry name" value="RecF/RecN/SMC_N"/>
</dbReference>
<evidence type="ECO:0000256" key="13">
    <source>
        <dbReference type="SAM" id="MobiDB-lite"/>
    </source>
</evidence>
<dbReference type="OrthoDB" id="5575062at2759"/>